<dbReference type="InterPro" id="IPR026881">
    <property type="entry name" value="WYL_dom"/>
</dbReference>
<dbReference type="GO" id="GO:0003700">
    <property type="term" value="F:DNA-binding transcription factor activity"/>
    <property type="evidence" value="ECO:0007669"/>
    <property type="project" value="InterPro"/>
</dbReference>
<protein>
    <submittedName>
        <fullName evidence="6">Putative DNA-binding transcriptional regulator YafY</fullName>
    </submittedName>
</protein>
<gene>
    <name evidence="6" type="ORF">FHR75_004128</name>
</gene>
<dbReference type="PANTHER" id="PTHR34580">
    <property type="match status" value="1"/>
</dbReference>
<evidence type="ECO:0000259" key="5">
    <source>
        <dbReference type="PROSITE" id="PS51077"/>
    </source>
</evidence>
<dbReference type="PROSITE" id="PS00894">
    <property type="entry name" value="HTH_DEOR_1"/>
    <property type="match status" value="1"/>
</dbReference>
<evidence type="ECO:0000313" key="7">
    <source>
        <dbReference type="Proteomes" id="UP000533269"/>
    </source>
</evidence>
<feature type="domain" description="HTH iclR-type" evidence="5">
    <location>
        <begin position="2"/>
        <end position="65"/>
    </location>
</feature>
<dbReference type="InterPro" id="IPR051534">
    <property type="entry name" value="CBASS_pafABC_assoc_protein"/>
</dbReference>
<dbReference type="InterPro" id="IPR013196">
    <property type="entry name" value="HTH_11"/>
</dbReference>
<keyword evidence="3" id="KW-0804">Transcription</keyword>
<dbReference type="InterPro" id="IPR036390">
    <property type="entry name" value="WH_DNA-bd_sf"/>
</dbReference>
<dbReference type="InterPro" id="IPR028349">
    <property type="entry name" value="PafC-like"/>
</dbReference>
<reference evidence="6 7" key="2">
    <citation type="submission" date="2020-08" db="EMBL/GenBank/DDBJ databases">
        <authorList>
            <person name="Partida-Martinez L."/>
            <person name="Huntemann M."/>
            <person name="Clum A."/>
            <person name="Wang J."/>
            <person name="Palaniappan K."/>
            <person name="Ritter S."/>
            <person name="Chen I.-M."/>
            <person name="Stamatis D."/>
            <person name="Reddy T."/>
            <person name="O'Malley R."/>
            <person name="Daum C."/>
            <person name="Shapiro N."/>
            <person name="Ivanova N."/>
            <person name="Kyrpides N."/>
            <person name="Woyke T."/>
        </authorList>
    </citation>
    <scope>NUCLEOTIDE SEQUENCE [LARGE SCALE GENOMIC DNA]</scope>
    <source>
        <strain evidence="6 7">AS2.23</strain>
    </source>
</reference>
<dbReference type="InterPro" id="IPR005471">
    <property type="entry name" value="Tscrpt_reg_IclR_N"/>
</dbReference>
<dbReference type="AlphaFoldDB" id="A0A7W4XYL4"/>
<sequence>MATTSARALSLLSMLSGGSTVAGEEIAHRLGVSQRTVRRDVETLRELGYAIEPVKGAGGGYRLGPGGALPPLVLDEEQVVAIAVALQTTSAVLRGIEETSRRALQTVRQVMPRRLRLDADAFTVTALPNQWEFPAPAPEADLVRAVGTAVRQRVLLRLDYDGTDDDSTADAGPTSRVLEPHHLVVWAARWYLVAYEATHQHWDVLRLDRITHPELTGVPFVERDLPEGGPGALVQRTPARGDRLAPWPCTGSAVLALPAELVAQFAPGGAVVRGLDEGRCELSMGAWSWIGLAGLFITFGSPMTDVQPSELRAAFTRAGEHLSGSTTSGRTQ</sequence>
<dbReference type="Pfam" id="PF13280">
    <property type="entry name" value="WYL"/>
    <property type="match status" value="1"/>
</dbReference>
<reference evidence="6 7" key="1">
    <citation type="submission" date="2020-08" db="EMBL/GenBank/DDBJ databases">
        <title>The Agave Microbiome: Exploring the role of microbial communities in plant adaptations to desert environments.</title>
        <authorList>
            <person name="Partida-Martinez L.P."/>
        </authorList>
    </citation>
    <scope>NUCLEOTIDE SEQUENCE [LARGE SCALE GENOMIC DNA]</scope>
    <source>
        <strain evidence="6 7">AS2.23</strain>
    </source>
</reference>
<dbReference type="Proteomes" id="UP000533269">
    <property type="component" value="Unassembled WGS sequence"/>
</dbReference>
<dbReference type="RefSeq" id="WP_183392900.1">
    <property type="nucleotide sequence ID" value="NZ_JACHVY010000006.1"/>
</dbReference>
<dbReference type="EMBL" id="JACHVY010000006">
    <property type="protein sequence ID" value="MBB2903286.1"/>
    <property type="molecule type" value="Genomic_DNA"/>
</dbReference>
<dbReference type="GO" id="GO:0003677">
    <property type="term" value="F:DNA binding"/>
    <property type="evidence" value="ECO:0007669"/>
    <property type="project" value="UniProtKB-KW"/>
</dbReference>
<proteinExistence type="predicted"/>
<evidence type="ECO:0000313" key="6">
    <source>
        <dbReference type="EMBL" id="MBB2903286.1"/>
    </source>
</evidence>
<dbReference type="PROSITE" id="PS51077">
    <property type="entry name" value="HTH_ICLR"/>
    <property type="match status" value="1"/>
</dbReference>
<keyword evidence="2 6" id="KW-0238">DNA-binding</keyword>
<dbReference type="SUPFAM" id="SSF46785">
    <property type="entry name" value="Winged helix' DNA-binding domain"/>
    <property type="match status" value="1"/>
</dbReference>
<dbReference type="PROSITE" id="PS51000">
    <property type="entry name" value="HTH_DEOR_2"/>
    <property type="match status" value="1"/>
</dbReference>
<evidence type="ECO:0000256" key="2">
    <source>
        <dbReference type="ARBA" id="ARBA00023125"/>
    </source>
</evidence>
<keyword evidence="1" id="KW-0805">Transcription regulation</keyword>
<evidence type="ECO:0000256" key="3">
    <source>
        <dbReference type="ARBA" id="ARBA00023163"/>
    </source>
</evidence>
<evidence type="ECO:0000259" key="4">
    <source>
        <dbReference type="PROSITE" id="PS51000"/>
    </source>
</evidence>
<dbReference type="InterPro" id="IPR018356">
    <property type="entry name" value="Tscrpt_reg_HTH_DeoR_CS"/>
</dbReference>
<comment type="caution">
    <text evidence="6">The sequence shown here is derived from an EMBL/GenBank/DDBJ whole genome shotgun (WGS) entry which is preliminary data.</text>
</comment>
<dbReference type="Gene3D" id="1.10.10.10">
    <property type="entry name" value="Winged helix-like DNA-binding domain superfamily/Winged helix DNA-binding domain"/>
    <property type="match status" value="1"/>
</dbReference>
<dbReference type="PIRSF" id="PIRSF016838">
    <property type="entry name" value="PafC"/>
    <property type="match status" value="1"/>
</dbReference>
<organism evidence="6 7">
    <name type="scientific">Kineococcus radiotolerans</name>
    <dbReference type="NCBI Taxonomy" id="131568"/>
    <lineage>
        <taxon>Bacteria</taxon>
        <taxon>Bacillati</taxon>
        <taxon>Actinomycetota</taxon>
        <taxon>Actinomycetes</taxon>
        <taxon>Kineosporiales</taxon>
        <taxon>Kineosporiaceae</taxon>
        <taxon>Kineococcus</taxon>
    </lineage>
</organism>
<dbReference type="InterPro" id="IPR036388">
    <property type="entry name" value="WH-like_DNA-bd_sf"/>
</dbReference>
<accession>A0A7W4XYL4</accession>
<dbReference type="Pfam" id="PF08279">
    <property type="entry name" value="HTH_11"/>
    <property type="match status" value="1"/>
</dbReference>
<dbReference type="PANTHER" id="PTHR34580:SF3">
    <property type="entry name" value="PROTEIN PAFB"/>
    <property type="match status" value="1"/>
</dbReference>
<name>A0A7W4XYL4_KINRA</name>
<dbReference type="InterPro" id="IPR001034">
    <property type="entry name" value="DeoR_HTH"/>
</dbReference>
<evidence type="ECO:0000256" key="1">
    <source>
        <dbReference type="ARBA" id="ARBA00023015"/>
    </source>
</evidence>
<feature type="domain" description="HTH deoR-type" evidence="4">
    <location>
        <begin position="4"/>
        <end position="70"/>
    </location>
</feature>
<dbReference type="PROSITE" id="PS52050">
    <property type="entry name" value="WYL"/>
    <property type="match status" value="1"/>
</dbReference>